<accession>A0A9P6VSM6</accession>
<dbReference type="SUPFAM" id="SSF46785">
    <property type="entry name" value="Winged helix' DNA-binding domain"/>
    <property type="match status" value="1"/>
</dbReference>
<feature type="region of interest" description="Disordered" evidence="6">
    <location>
        <begin position="879"/>
        <end position="903"/>
    </location>
</feature>
<organism evidence="8 9">
    <name type="scientific">Rhodotorula mucilaginosa</name>
    <name type="common">Yeast</name>
    <name type="synonym">Rhodotorula rubra</name>
    <dbReference type="NCBI Taxonomy" id="5537"/>
    <lineage>
        <taxon>Eukaryota</taxon>
        <taxon>Fungi</taxon>
        <taxon>Dikarya</taxon>
        <taxon>Basidiomycota</taxon>
        <taxon>Pucciniomycotina</taxon>
        <taxon>Microbotryomycetes</taxon>
        <taxon>Sporidiobolales</taxon>
        <taxon>Sporidiobolaceae</taxon>
        <taxon>Rhodotorula</taxon>
    </lineage>
</organism>
<feature type="compositionally biased region" description="Polar residues" evidence="6">
    <location>
        <begin position="879"/>
        <end position="901"/>
    </location>
</feature>
<name>A0A9P6VSM6_RHOMI</name>
<feature type="compositionally biased region" description="Polar residues" evidence="6">
    <location>
        <begin position="1123"/>
        <end position="1139"/>
    </location>
</feature>
<dbReference type="GO" id="GO:0031625">
    <property type="term" value="F:ubiquitin protein ligase binding"/>
    <property type="evidence" value="ECO:0007669"/>
    <property type="project" value="InterPro"/>
</dbReference>
<feature type="region of interest" description="Disordered" evidence="6">
    <location>
        <begin position="693"/>
        <end position="715"/>
    </location>
</feature>
<dbReference type="EMBL" id="PUHQ01000148">
    <property type="protein sequence ID" value="KAG0654471.1"/>
    <property type="molecule type" value="Genomic_DNA"/>
</dbReference>
<dbReference type="InterPro" id="IPR016158">
    <property type="entry name" value="Cullin_homology"/>
</dbReference>
<feature type="region of interest" description="Disordered" evidence="6">
    <location>
        <begin position="170"/>
        <end position="202"/>
    </location>
</feature>
<evidence type="ECO:0000256" key="3">
    <source>
        <dbReference type="ARBA" id="ARBA00022843"/>
    </source>
</evidence>
<dbReference type="FunFam" id="1.20.1310.10:FF:000002">
    <property type="entry name" value="cullin-3 isoform X1"/>
    <property type="match status" value="1"/>
</dbReference>
<dbReference type="GO" id="GO:0006511">
    <property type="term" value="P:ubiquitin-dependent protein catabolic process"/>
    <property type="evidence" value="ECO:0007669"/>
    <property type="project" value="InterPro"/>
</dbReference>
<dbReference type="SUPFAM" id="SSF75632">
    <property type="entry name" value="Cullin homology domain"/>
    <property type="match status" value="1"/>
</dbReference>
<evidence type="ECO:0000256" key="6">
    <source>
        <dbReference type="SAM" id="MobiDB-lite"/>
    </source>
</evidence>
<dbReference type="InterPro" id="IPR036317">
    <property type="entry name" value="Cullin_homology_sf"/>
</dbReference>
<feature type="domain" description="Cullin family profile" evidence="7">
    <location>
        <begin position="1228"/>
        <end position="1485"/>
    </location>
</feature>
<dbReference type="Pfam" id="PF10557">
    <property type="entry name" value="Cullin_Nedd8"/>
    <property type="match status" value="1"/>
</dbReference>
<dbReference type="Gene3D" id="1.20.1310.10">
    <property type="entry name" value="Cullin Repeats"/>
    <property type="match status" value="4"/>
</dbReference>
<dbReference type="Pfam" id="PF00888">
    <property type="entry name" value="Cullin"/>
    <property type="match status" value="1"/>
</dbReference>
<dbReference type="Gene3D" id="3.30.230.130">
    <property type="entry name" value="Cullin, Chain C, Domain 2"/>
    <property type="match status" value="1"/>
</dbReference>
<dbReference type="InterPro" id="IPR019559">
    <property type="entry name" value="Cullin_neddylation_domain"/>
</dbReference>
<feature type="region of interest" description="Disordered" evidence="6">
    <location>
        <begin position="2133"/>
        <end position="2161"/>
    </location>
</feature>
<dbReference type="Pfam" id="PF26557">
    <property type="entry name" value="Cullin_AB"/>
    <property type="match status" value="1"/>
</dbReference>
<dbReference type="InterPro" id="IPR001373">
    <property type="entry name" value="Cullin_N"/>
</dbReference>
<comment type="similarity">
    <text evidence="1 4 5">Belongs to the cullin family.</text>
</comment>
<reference evidence="8 9" key="1">
    <citation type="submission" date="2020-11" db="EMBL/GenBank/DDBJ databases">
        <title>Kefir isolates.</title>
        <authorList>
            <person name="Marcisauskas S."/>
            <person name="Kim Y."/>
            <person name="Blasche S."/>
        </authorList>
    </citation>
    <scope>NUCLEOTIDE SEQUENCE [LARGE SCALE GENOMIC DNA]</scope>
    <source>
        <strain evidence="8 9">KR</strain>
    </source>
</reference>
<dbReference type="SUPFAM" id="SSF74788">
    <property type="entry name" value="Cullin repeat-like"/>
    <property type="match status" value="1"/>
</dbReference>
<dbReference type="FunFam" id="1.10.10.10:FF:000014">
    <property type="entry name" value="Cullin 1"/>
    <property type="match status" value="1"/>
</dbReference>
<feature type="region of interest" description="Disordered" evidence="6">
    <location>
        <begin position="366"/>
        <end position="449"/>
    </location>
</feature>
<feature type="compositionally biased region" description="Polar residues" evidence="6">
    <location>
        <begin position="515"/>
        <end position="527"/>
    </location>
</feature>
<protein>
    <submittedName>
        <fullName evidence="8">Cullin-3</fullName>
    </submittedName>
</protein>
<dbReference type="OrthoDB" id="27073at2759"/>
<feature type="region of interest" description="Disordered" evidence="6">
    <location>
        <begin position="1123"/>
        <end position="1169"/>
    </location>
</feature>
<evidence type="ECO:0000256" key="1">
    <source>
        <dbReference type="ARBA" id="ARBA00006019"/>
    </source>
</evidence>
<dbReference type="SMART" id="SM00182">
    <property type="entry name" value="CULLIN"/>
    <property type="match status" value="1"/>
</dbReference>
<feature type="compositionally biased region" description="Basic and acidic residues" evidence="6">
    <location>
        <begin position="1754"/>
        <end position="1764"/>
    </location>
</feature>
<feature type="compositionally biased region" description="Basic residues" evidence="6">
    <location>
        <begin position="1864"/>
        <end position="1875"/>
    </location>
</feature>
<feature type="compositionally biased region" description="Polar residues" evidence="6">
    <location>
        <begin position="2151"/>
        <end position="2161"/>
    </location>
</feature>
<gene>
    <name evidence="8" type="primary">CUL3</name>
    <name evidence="8" type="ORF">C6P46_001636</name>
</gene>
<feature type="region of interest" description="Disordered" evidence="6">
    <location>
        <begin position="1739"/>
        <end position="2031"/>
    </location>
</feature>
<feature type="compositionally biased region" description="Low complexity" evidence="6">
    <location>
        <begin position="419"/>
        <end position="445"/>
    </location>
</feature>
<feature type="region of interest" description="Disordered" evidence="6">
    <location>
        <begin position="495"/>
        <end position="549"/>
    </location>
</feature>
<evidence type="ECO:0000256" key="4">
    <source>
        <dbReference type="PROSITE-ProRule" id="PRU00330"/>
    </source>
</evidence>
<feature type="compositionally biased region" description="Low complexity" evidence="6">
    <location>
        <begin position="528"/>
        <end position="549"/>
    </location>
</feature>
<evidence type="ECO:0000313" key="8">
    <source>
        <dbReference type="EMBL" id="KAG0654471.1"/>
    </source>
</evidence>
<evidence type="ECO:0000256" key="5">
    <source>
        <dbReference type="RuleBase" id="RU003829"/>
    </source>
</evidence>
<keyword evidence="3" id="KW-0832">Ubl conjugation</keyword>
<feature type="compositionally biased region" description="Basic and acidic residues" evidence="6">
    <location>
        <begin position="374"/>
        <end position="388"/>
    </location>
</feature>
<keyword evidence="2" id="KW-1017">Isopeptide bond</keyword>
<feature type="compositionally biased region" description="Basic residues" evidence="6">
    <location>
        <begin position="71"/>
        <end position="80"/>
    </location>
</feature>
<dbReference type="InterPro" id="IPR036390">
    <property type="entry name" value="WH_DNA-bd_sf"/>
</dbReference>
<proteinExistence type="inferred from homology"/>
<dbReference type="Gene3D" id="1.10.10.10">
    <property type="entry name" value="Winged helix-like DNA-binding domain superfamily/Winged helix DNA-binding domain"/>
    <property type="match status" value="1"/>
</dbReference>
<comment type="caution">
    <text evidence="8">The sequence shown here is derived from an EMBL/GenBank/DDBJ whole genome shotgun (WGS) entry which is preliminary data.</text>
</comment>
<sequence>MLSAAFTNRLSPASSTADHASVIVLSDSQFEPSLVVLRQFVHAALRDASSSARVSDQSTTPKNRNDQARYGRQRQRQRRPKDRDEEQNVVLISLEHAPERILPTTTCPATRERERVRIIDATLSGPYCCTSATTASSTTRHVDLSGDSAGHDPTTLLLNAIRDSIAEMDRSARRPGGGGGSSLPPQTQQEAEEAAEEGKHSKRPVLVVIDSVNALADEFSCSTTTGGGGCAAAARCIKRIWETLRGRRGSRLLLVHHDDFPSFPAGPSASTAATDLHLLPYLLSPSLSPSTLHLLLRPSAHLELLSREYGLPTDPDEIASDPRTRGFLESLGKRRVGEAWKRPERVEEEDERIQGGRLLVAGVGVVGGGGGGGGHRDGSFTDVGRKEEEEAVEEERQGGGGGGCIVEWSSRGLLEEDPSSSSSSSFGRSTRTSTRGTGTPFGTSSNDAAGAGADEVKRVVRMGYTAVQVVRGSGGTALEVREVAVGQVLDPKRMGVRAAGSGGGGRGADEAFPSTAKSNALQSPGPASSSVDRSNPNSSATSPAASTAAPTALPFSLDLTEQQRLARSRVLNPYAGIDKPIYGEEGYQVPVVPGLGVAGGTGTGSGSGGGGGVEYVADRGDDLDEEDPDEDLELGRGGATWHGLALYADALQRGCLLYTLWCHPQIARHALSTALGLGERLAEQTFYRYDGGAAASHARSQGKGPEKGQDHNPQQAEPIDATLDRLKEAIQQIQRHNVSQLSFEEHYRYAYNLVLHKKGHLLYNGIAELISAHLESETREKIVPVFPQSANAIASSSAGQAGTSAAASENIAAAAAGQLFLDRVRDVWEDHIACMSKLRDVLKYLDKVWTNPSNGIPAVFDLGLSLFFHHVILFSTNPKPSASGTSHSRSSLAPISPSQRPTADPACVAHHLISTLLNVIRIEREGEVVSRSAIDSTVKILSRLTDEGAVPLPVQASQGTGSGSPVVSASAANARARTVMGEGPPGAKESAYKTAFEQAFLRQTEEFYRLESARLLLECDCPSFLKRINRRLEEESTRAQSYLGTSTEPLLISLLDNVLIEQHLSSILEHPASGLPTLIQDSRVEDLKLMYALFGRVGKGHAALQKGISAWIVGIGKQVNEGVSLSANPSPPTGDSNDASGPPKAAVNEDEAVPAGGGASGKKPPAAAAAAAGGPINAKTKAALAWVQDVLDLKDKFDLLLEKAFAGDKAFEKSINDAFSVFVNENRKSPEFISLFIDENLRKNLKGKSEAEVDEVLNKSVAVFRYLTEKDAFERYYCQHLSKRLLNQKSVSDDAERNMLAKFRIEAGSQFTKAAEGMMKDVKVSEDMVEEYKRFQDRASIVSQFHGDTLATSRVGLTAISPFTKQKAPFEMVPVICGSNVWPFPAKDKPCTLPKILQDGIRSFETFYHKKHTGRKLTFMADHGSVEVKTRFKNRTHELNISTYAMVVLALFEGLGDDEKLSYRDIANSTNMVAAELKRTLQTLACAKYKVLTKHPKGRDISESDYFSFNSGFTAPLAKIRIQTIAAKVETDAERRETELKVEEARNTQCDACVVRIMKDRKQLAHIDLVNEVIRQLSHRFQPSPQMVKKSIERLIEKEYLERDEADRKKLKYVVGLISRIFADAFPPLCFAPVVPPYATLTLTSSRIVVHPPATRQSPSMRDILYLGCTGTEEHPAPLCAIATREFEFADRASKAGSRWMALLPPASSQFYEPLPPCSSSAAIAGRLLPSLEPQCVARSPSPLELPGLGARTEVTERDHDKAVPRARRQTSTRNRSSTLSGPNLVLGTPFMGTFGSSSQPCEASEYPTKQERRSSGDAVSNTRKSGSFDPAGPTSDDEEERRGRRLLRPSATSSTCNPSRSRTPSKRTSRKPPKRWLSPDGKGTPCDCAETLASSPATIASPGSPPTDFTSPRHFSVLPQSPPHTDPLPTHLQQGPSTRTEFDSLNPIPKYRRRQSIVSEHLARFVESRTPSSSDPQQSPPSSPPRAVRFQRRYSVSIPPQDAERSGSATPLDQGPVVGEKDRSHSGSSSSIASSLLSRYFSLDSSRAGSTSSESDSTFLPTTSYGDPDEEERGVFCSSPEELHPPPPSAFLTSAWSSLTSLSALSFASTSIVTSQQVPEIGEQNTAVARNCRKRSGHASWPPSPPSSPETNADSGIAAQTSSRLSNWSSIRSIHVRFRPCALSLDNSDANAGAGAADDADATVNAFTLRIQDLALQQQQQQAVTNPTAASLFLHSPTGLSTMPSRWPRVETCVGSPPLIKIEYWSGRKKEVVPQGVDLDQLLDLVLTPFHRT</sequence>
<dbReference type="PANTHER" id="PTHR11932">
    <property type="entry name" value="CULLIN"/>
    <property type="match status" value="1"/>
</dbReference>
<dbReference type="InterPro" id="IPR059120">
    <property type="entry name" value="Cullin-like_AB"/>
</dbReference>
<feature type="region of interest" description="Disordered" evidence="6">
    <location>
        <begin position="48"/>
        <end position="87"/>
    </location>
</feature>
<feature type="compositionally biased region" description="Polar residues" evidence="6">
    <location>
        <begin position="2047"/>
        <end position="2066"/>
    </location>
</feature>
<dbReference type="InterPro" id="IPR045093">
    <property type="entry name" value="Cullin"/>
</dbReference>
<evidence type="ECO:0000256" key="2">
    <source>
        <dbReference type="ARBA" id="ARBA00022499"/>
    </source>
</evidence>
<dbReference type="PROSITE" id="PS50069">
    <property type="entry name" value="CULLIN_2"/>
    <property type="match status" value="1"/>
</dbReference>
<evidence type="ECO:0000313" key="9">
    <source>
        <dbReference type="Proteomes" id="UP000777482"/>
    </source>
</evidence>
<evidence type="ECO:0000259" key="7">
    <source>
        <dbReference type="PROSITE" id="PS50069"/>
    </source>
</evidence>
<dbReference type="SMART" id="SM00884">
    <property type="entry name" value="Cullin_Nedd8"/>
    <property type="match status" value="1"/>
</dbReference>
<dbReference type="InterPro" id="IPR036388">
    <property type="entry name" value="WH-like_DNA-bd_sf"/>
</dbReference>
<keyword evidence="9" id="KW-1185">Reference proteome</keyword>
<feature type="region of interest" description="Disordered" evidence="6">
    <location>
        <begin position="2047"/>
        <end position="2090"/>
    </location>
</feature>
<feature type="compositionally biased region" description="Polar residues" evidence="6">
    <location>
        <begin position="48"/>
        <end position="62"/>
    </location>
</feature>
<dbReference type="InterPro" id="IPR016159">
    <property type="entry name" value="Cullin_repeat-like_dom_sf"/>
</dbReference>
<dbReference type="Proteomes" id="UP000777482">
    <property type="component" value="Unassembled WGS sequence"/>
</dbReference>